<dbReference type="InterPro" id="IPR052394">
    <property type="entry name" value="LRR-containing"/>
</dbReference>
<evidence type="ECO:0000313" key="2">
    <source>
        <dbReference type="Proteomes" id="UP000054703"/>
    </source>
</evidence>
<dbReference type="Proteomes" id="UP000054703">
    <property type="component" value="Unassembled WGS sequence"/>
</dbReference>
<accession>A0A0W0ZEG0</accession>
<name>A0A0W0ZEG0_9GAMM</name>
<reference evidence="1 2" key="1">
    <citation type="submission" date="2015-11" db="EMBL/GenBank/DDBJ databases">
        <title>Genomic analysis of 38 Legionella species identifies large and diverse effector repertoires.</title>
        <authorList>
            <person name="Burstein D."/>
            <person name="Amaro F."/>
            <person name="Zusman T."/>
            <person name="Lifshitz Z."/>
            <person name="Cohen O."/>
            <person name="Gilbert J.A."/>
            <person name="Pupko T."/>
            <person name="Shuman H.A."/>
            <person name="Segal G."/>
        </authorList>
    </citation>
    <scope>NUCLEOTIDE SEQUENCE [LARGE SCALE GENOMIC DNA]</scope>
    <source>
        <strain evidence="1 2">SC-63-C7</strain>
    </source>
</reference>
<dbReference type="PATRIC" id="fig|45074.5.peg.367"/>
<dbReference type="PANTHER" id="PTHR24114">
    <property type="entry name" value="LEUCINE RICH REPEAT FAMILY PROTEIN"/>
    <property type="match status" value="1"/>
</dbReference>
<comment type="caution">
    <text evidence="1">The sequence shown here is derived from an EMBL/GenBank/DDBJ whole genome shotgun (WGS) entry which is preliminary data.</text>
</comment>
<dbReference type="STRING" id="45074.Lsan_0348"/>
<dbReference type="SUPFAM" id="SSF52047">
    <property type="entry name" value="RNI-like"/>
    <property type="match status" value="1"/>
</dbReference>
<dbReference type="Gene3D" id="3.80.10.10">
    <property type="entry name" value="Ribonuclease Inhibitor"/>
    <property type="match status" value="2"/>
</dbReference>
<organism evidence="1 2">
    <name type="scientific">Legionella santicrucis</name>
    <dbReference type="NCBI Taxonomy" id="45074"/>
    <lineage>
        <taxon>Bacteria</taxon>
        <taxon>Pseudomonadati</taxon>
        <taxon>Pseudomonadota</taxon>
        <taxon>Gammaproteobacteria</taxon>
        <taxon>Legionellales</taxon>
        <taxon>Legionellaceae</taxon>
        <taxon>Legionella</taxon>
    </lineage>
</organism>
<proteinExistence type="predicted"/>
<evidence type="ECO:0000313" key="1">
    <source>
        <dbReference type="EMBL" id="KTD67553.1"/>
    </source>
</evidence>
<dbReference type="InterPro" id="IPR001611">
    <property type="entry name" value="Leu-rich_rpt"/>
</dbReference>
<dbReference type="InterPro" id="IPR032675">
    <property type="entry name" value="LRR_dom_sf"/>
</dbReference>
<dbReference type="PANTHER" id="PTHR24114:SF2">
    <property type="entry name" value="F-BOX DOMAIN-CONTAINING PROTEIN-RELATED"/>
    <property type="match status" value="1"/>
</dbReference>
<keyword evidence="2" id="KW-1185">Reference proteome</keyword>
<dbReference type="Pfam" id="PF13516">
    <property type="entry name" value="LRR_6"/>
    <property type="match status" value="1"/>
</dbReference>
<dbReference type="AlphaFoldDB" id="A0A0W0ZEG0"/>
<dbReference type="RefSeq" id="WP_058512828.1">
    <property type="nucleotide sequence ID" value="NZ_CAAAIH010000051.1"/>
</dbReference>
<protein>
    <submittedName>
        <fullName evidence="1">Uncharacterized protein</fullName>
    </submittedName>
</protein>
<sequence length="373" mass="42872">MFKKLKFKTIKASLTMKSEIKIFCKELSAEEVVEILHLLKRNKNVESFTLIGSPINNEGASALIEVLRTNKTLTHLTLSRTFTDGFLDHKKFLEIAEALGKNQTLTKLDLSFNNLGGKAVLAIFNALKKHCNYVLRDLNLQGVELYEWQYVEIHPHLFYPTFEGVFLDQKGEEEMLMAFANNSSLLNLNLASNNLTSDRLKKILDAFQYNRTLLSLHLGFDFINDNLVSSISSLLCANEHLRVLDLSTTTVHCISVTSLKLIVESLEKNTTILKISMPRIEYWRHEKSLVDSLDEYFMRLLERNHNFFNRLQSAEREKIPSDEINIANSQLILRSLDSENYSPALPEERVHGFFSNKKTNNLNELDYTPKPQI</sequence>
<dbReference type="EMBL" id="LNYU01000007">
    <property type="protein sequence ID" value="KTD67553.1"/>
    <property type="molecule type" value="Genomic_DNA"/>
</dbReference>
<dbReference type="SMART" id="SM00368">
    <property type="entry name" value="LRR_RI"/>
    <property type="match status" value="4"/>
</dbReference>
<gene>
    <name evidence="1" type="ORF">Lsan_0348</name>
</gene>